<proteinExistence type="predicted"/>
<dbReference type="InterPro" id="IPR042099">
    <property type="entry name" value="ANL_N_sf"/>
</dbReference>
<feature type="domain" description="AMP-binding enzyme C-terminal" evidence="2">
    <location>
        <begin position="456"/>
        <end position="537"/>
    </location>
</feature>
<dbReference type="PANTHER" id="PTHR42814:SF3">
    <property type="entry name" value="BETA-N-ACETYLHEXOSAMINIDASE"/>
    <property type="match status" value="1"/>
</dbReference>
<comment type="caution">
    <text evidence="3">The sequence shown here is derived from an EMBL/GenBank/DDBJ whole genome shotgun (WGS) entry which is preliminary data.</text>
</comment>
<sequence>MLSKSYITTLRQTSVPYKTIPDSLKQWAEDTPDAEAFIFLSTDFKKQSVTWKELNERSQEFGKKLIQFGVRSGEIVALSIPNQPEWLYSALGSVIAGAIPISITFSFVDGSDVLAILTKLKKCSTFILDPHPEGKTWGILKTFIDSFSPDGSVKSTKIPSLQRLMLLSQPENNDKVLLLDDFLKNDVSTIDLPNLEPKNIAFLIQTSGSTGVPKVIAHTHCSLMSVGLHWASFFTQNDRNYCDRSFGWTSGFPYNILITGETRLTRSNIPPQEDTAEFVMDVARRENCTVLTVLPPVLHSMLSKKGAGDFQLKTIVTGGQPLSGHASTVVGPLCRRLTLFYAGTETFLVSAKVIDETNIDDPYSSGRPQEGVEVKIVNDSDEIVPIGIQGEVYVRSSSLFLKYYNDEEKTNSVKCQDGWYKTDDIGFVNEAGELTVLGRKSDMIISGGLNVMPSVIERCLKKHPSVIDVCVVPISDFVMFQVVCVCVVTSANADRVEMVDSLRKLCEEKYLDKSHLFTVIPKYYICVDSFPRGNTGKIDRKAVSVIAQEQLRVRKN</sequence>
<dbReference type="EMBL" id="JBJQND010000011">
    <property type="protein sequence ID" value="KAL3862569.1"/>
    <property type="molecule type" value="Genomic_DNA"/>
</dbReference>
<evidence type="ECO:0000313" key="4">
    <source>
        <dbReference type="Proteomes" id="UP001634394"/>
    </source>
</evidence>
<organism evidence="3 4">
    <name type="scientific">Sinanodonta woodiana</name>
    <name type="common">Chinese pond mussel</name>
    <name type="synonym">Anodonta woodiana</name>
    <dbReference type="NCBI Taxonomy" id="1069815"/>
    <lineage>
        <taxon>Eukaryota</taxon>
        <taxon>Metazoa</taxon>
        <taxon>Spiralia</taxon>
        <taxon>Lophotrochozoa</taxon>
        <taxon>Mollusca</taxon>
        <taxon>Bivalvia</taxon>
        <taxon>Autobranchia</taxon>
        <taxon>Heteroconchia</taxon>
        <taxon>Palaeoheterodonta</taxon>
        <taxon>Unionida</taxon>
        <taxon>Unionoidea</taxon>
        <taxon>Unionidae</taxon>
        <taxon>Unioninae</taxon>
        <taxon>Sinanodonta</taxon>
    </lineage>
</organism>
<dbReference type="SUPFAM" id="SSF56801">
    <property type="entry name" value="Acetyl-CoA synthetase-like"/>
    <property type="match status" value="1"/>
</dbReference>
<name>A0ABD3VLW4_SINWO</name>
<dbReference type="PANTHER" id="PTHR42814">
    <property type="entry name" value="AMP-BINDING DOMAIN-CONTAINING PROTEIN"/>
    <property type="match status" value="1"/>
</dbReference>
<reference evidence="3 4" key="1">
    <citation type="submission" date="2024-11" db="EMBL/GenBank/DDBJ databases">
        <title>Chromosome-level genome assembly of the freshwater bivalve Anodonta woodiana.</title>
        <authorList>
            <person name="Chen X."/>
        </authorList>
    </citation>
    <scope>NUCLEOTIDE SEQUENCE [LARGE SCALE GENOMIC DNA]</scope>
    <source>
        <strain evidence="3">MN2024</strain>
        <tissue evidence="3">Gills</tissue>
    </source>
</reference>
<keyword evidence="4" id="KW-1185">Reference proteome</keyword>
<dbReference type="Proteomes" id="UP001634394">
    <property type="component" value="Unassembled WGS sequence"/>
</dbReference>
<dbReference type="Pfam" id="PF13193">
    <property type="entry name" value="AMP-binding_C"/>
    <property type="match status" value="1"/>
</dbReference>
<protein>
    <submittedName>
        <fullName evidence="3">Uncharacterized protein</fullName>
    </submittedName>
</protein>
<dbReference type="InterPro" id="IPR020845">
    <property type="entry name" value="AMP-binding_CS"/>
</dbReference>
<gene>
    <name evidence="3" type="ORF">ACJMK2_008528</name>
</gene>
<accession>A0ABD3VLW4</accession>
<dbReference type="InterPro" id="IPR025110">
    <property type="entry name" value="AMP-bd_C"/>
</dbReference>
<dbReference type="InterPro" id="IPR045851">
    <property type="entry name" value="AMP-bd_C_sf"/>
</dbReference>
<evidence type="ECO:0000313" key="3">
    <source>
        <dbReference type="EMBL" id="KAL3862569.1"/>
    </source>
</evidence>
<evidence type="ECO:0000259" key="1">
    <source>
        <dbReference type="Pfam" id="PF00501"/>
    </source>
</evidence>
<dbReference type="InterPro" id="IPR000873">
    <property type="entry name" value="AMP-dep_synth/lig_dom"/>
</dbReference>
<dbReference type="Gene3D" id="3.40.50.12780">
    <property type="entry name" value="N-terminal domain of ligase-like"/>
    <property type="match status" value="1"/>
</dbReference>
<dbReference type="PROSITE" id="PS00455">
    <property type="entry name" value="AMP_BINDING"/>
    <property type="match status" value="1"/>
</dbReference>
<evidence type="ECO:0000259" key="2">
    <source>
        <dbReference type="Pfam" id="PF13193"/>
    </source>
</evidence>
<dbReference type="AlphaFoldDB" id="A0ABD3VLW4"/>
<feature type="domain" description="AMP-dependent synthetase/ligase" evidence="1">
    <location>
        <begin position="25"/>
        <end position="404"/>
    </location>
</feature>
<dbReference type="Gene3D" id="3.30.300.30">
    <property type="match status" value="1"/>
</dbReference>
<dbReference type="CDD" id="cd04433">
    <property type="entry name" value="AFD_class_I"/>
    <property type="match status" value="1"/>
</dbReference>
<dbReference type="Pfam" id="PF00501">
    <property type="entry name" value="AMP-binding"/>
    <property type="match status" value="1"/>
</dbReference>